<dbReference type="InterPro" id="IPR017932">
    <property type="entry name" value="GATase_2_dom"/>
</dbReference>
<feature type="binding site" evidence="10">
    <location>
        <begin position="372"/>
        <end position="373"/>
    </location>
    <ligand>
        <name>ATP</name>
        <dbReference type="ChEBI" id="CHEBI:30616"/>
    </ligand>
</feature>
<keyword evidence="14" id="KW-1185">Reference proteome</keyword>
<evidence type="ECO:0000313" key="13">
    <source>
        <dbReference type="EMBL" id="GCE15968.1"/>
    </source>
</evidence>
<comment type="pathway">
    <text evidence="1">Amino-acid biosynthesis; L-asparagine biosynthesis; L-asparagine from L-aspartate (L-Gln route): step 1/1.</text>
</comment>
<keyword evidence="4 10" id="KW-0547">Nucleotide-binding</keyword>
<dbReference type="Gene3D" id="3.40.50.620">
    <property type="entry name" value="HUPs"/>
    <property type="match status" value="1"/>
</dbReference>
<feature type="domain" description="Glutamine amidotransferase type-2" evidence="12">
    <location>
        <begin position="2"/>
        <end position="212"/>
    </location>
</feature>
<evidence type="ECO:0000256" key="5">
    <source>
        <dbReference type="ARBA" id="ARBA00022840"/>
    </source>
</evidence>
<dbReference type="SUPFAM" id="SSF52402">
    <property type="entry name" value="Adenine nucleotide alpha hydrolases-like"/>
    <property type="match status" value="1"/>
</dbReference>
<dbReference type="PANTHER" id="PTHR43284">
    <property type="entry name" value="ASPARAGINE SYNTHETASE (GLUTAMINE-HYDROLYZING)"/>
    <property type="match status" value="1"/>
</dbReference>
<dbReference type="CDD" id="cd01991">
    <property type="entry name" value="Asn_synthase_B_C"/>
    <property type="match status" value="1"/>
</dbReference>
<dbReference type="InterPro" id="IPR006426">
    <property type="entry name" value="Asn_synth_AEB"/>
</dbReference>
<keyword evidence="6 9" id="KW-0061">Asparagine biosynthesis</keyword>
<dbReference type="InterPro" id="IPR033738">
    <property type="entry name" value="AsnB_N"/>
</dbReference>
<comment type="catalytic activity">
    <reaction evidence="8">
        <text>L-aspartate + L-glutamine + ATP + H2O = L-asparagine + L-glutamate + AMP + diphosphate + H(+)</text>
        <dbReference type="Rhea" id="RHEA:12228"/>
        <dbReference type="ChEBI" id="CHEBI:15377"/>
        <dbReference type="ChEBI" id="CHEBI:15378"/>
        <dbReference type="ChEBI" id="CHEBI:29985"/>
        <dbReference type="ChEBI" id="CHEBI:29991"/>
        <dbReference type="ChEBI" id="CHEBI:30616"/>
        <dbReference type="ChEBI" id="CHEBI:33019"/>
        <dbReference type="ChEBI" id="CHEBI:58048"/>
        <dbReference type="ChEBI" id="CHEBI:58359"/>
        <dbReference type="ChEBI" id="CHEBI:456215"/>
        <dbReference type="EC" id="6.3.5.4"/>
    </reaction>
</comment>
<dbReference type="Proteomes" id="UP000287352">
    <property type="component" value="Unassembled WGS sequence"/>
</dbReference>
<keyword evidence="5 10" id="KW-0067">ATP-binding</keyword>
<dbReference type="PIRSF" id="PIRSF001589">
    <property type="entry name" value="Asn_synthetase_glu-h"/>
    <property type="match status" value="1"/>
</dbReference>
<feature type="binding site" evidence="10">
    <location>
        <position position="99"/>
    </location>
    <ligand>
        <name>L-glutamine</name>
        <dbReference type="ChEBI" id="CHEBI:58359"/>
    </ligand>
</feature>
<accession>A0A402AA42</accession>
<evidence type="ECO:0000256" key="10">
    <source>
        <dbReference type="PIRSR" id="PIRSR001589-2"/>
    </source>
</evidence>
<sequence length="616" mass="70231">MCGITGWVDWVDDLSNQRSALEHMSATLGHRGPDLAGSWLSSHAALAHRRLIVIDPDCGPQPFVYNEKYALTYNGEIYNFRELRQELENLGHRFRTHSDTEVLLHCYLEWGENCVQRLNGIFAFGLWDEEKQRLLLVRDHLGVKPLFYTQRGSAILFASELKALLAHPLVQPEVDRENLASILLPIGHQPGSSGYRNIHELRPGHMVLCERERTQTITYWSLQSAPHTDDLKATEEHLRFLLDDIVRRQLIADVPVVTMLSGGLDSSGLTALAGREFQRAGKTLSSYSIDFVDSATHFENQTLRPSLDAPWVQRVAEHVGTDHHTCMIDTPELVENLLIPMRAHDLPALGQMETSLYIMCKAMKQNATVALSGESADEVFGGYPWFHNERAISTPTFPWFVSMGVERDSDVPSQQRSLSGWLNEDFSRKLQLDQFAARQYEATLAEVPYLEGEDRRAARMREIFYLNLTWFLPMLLDRKDRMSMAVGFEVRVPFCDYRLVEYAWNIPWDMKNTGQIEKGILRNAFSDVLPDDVRNRKKSAYPATQNPSYLKAMQEWTLSILSATNEPVHALINPRVVEAIVRGNVQLPSTEMVVSLCESVIQLNAWLKEYHVKLVL</sequence>
<evidence type="ECO:0000313" key="14">
    <source>
        <dbReference type="Proteomes" id="UP000287352"/>
    </source>
</evidence>
<evidence type="ECO:0000256" key="9">
    <source>
        <dbReference type="PIRSR" id="PIRSR001589-1"/>
    </source>
</evidence>
<dbReference type="EMBL" id="BIFR01000002">
    <property type="protein sequence ID" value="GCE15968.1"/>
    <property type="molecule type" value="Genomic_DNA"/>
</dbReference>
<dbReference type="GO" id="GO:0004066">
    <property type="term" value="F:asparagine synthase (glutamine-hydrolyzing) activity"/>
    <property type="evidence" value="ECO:0007669"/>
    <property type="project" value="UniProtKB-EC"/>
</dbReference>
<evidence type="ECO:0000256" key="3">
    <source>
        <dbReference type="ARBA" id="ARBA00012737"/>
    </source>
</evidence>
<dbReference type="GO" id="GO:0005524">
    <property type="term" value="F:ATP binding"/>
    <property type="evidence" value="ECO:0007669"/>
    <property type="project" value="UniProtKB-KW"/>
</dbReference>
<dbReference type="InterPro" id="IPR001962">
    <property type="entry name" value="Asn_synthase"/>
</dbReference>
<feature type="active site" description="For GATase activity" evidence="9">
    <location>
        <position position="2"/>
    </location>
</feature>
<dbReference type="NCBIfam" id="TIGR01536">
    <property type="entry name" value="asn_synth_AEB"/>
    <property type="match status" value="1"/>
</dbReference>
<dbReference type="AlphaFoldDB" id="A0A402AA42"/>
<keyword evidence="9" id="KW-0028">Amino-acid biosynthesis</keyword>
<evidence type="ECO:0000256" key="8">
    <source>
        <dbReference type="ARBA" id="ARBA00048741"/>
    </source>
</evidence>
<keyword evidence="7 9" id="KW-0315">Glutamine amidotransferase</keyword>
<dbReference type="EC" id="6.3.5.4" evidence="3"/>
<evidence type="ECO:0000256" key="6">
    <source>
        <dbReference type="ARBA" id="ARBA00022888"/>
    </source>
</evidence>
<dbReference type="RefSeq" id="WP_126583362.1">
    <property type="nucleotide sequence ID" value="NZ_BIFR01000002.1"/>
</dbReference>
<evidence type="ECO:0000256" key="4">
    <source>
        <dbReference type="ARBA" id="ARBA00022741"/>
    </source>
</evidence>
<protein>
    <recommendedName>
        <fullName evidence="3">asparagine synthase (glutamine-hydrolyzing)</fullName>
        <ecNumber evidence="3">6.3.5.4</ecNumber>
    </recommendedName>
</protein>
<reference evidence="14" key="1">
    <citation type="submission" date="2018-12" db="EMBL/GenBank/DDBJ databases">
        <title>Tengunoibacter tsumagoiensis gen. nov., sp. nov., Dictyobacter kobayashii sp. nov., D. alpinus sp. nov., and D. joshuensis sp. nov. and description of Dictyobacteraceae fam. nov. within the order Ktedonobacterales isolated from Tengu-no-mugimeshi.</title>
        <authorList>
            <person name="Wang C.M."/>
            <person name="Zheng Y."/>
            <person name="Sakai Y."/>
            <person name="Toyoda A."/>
            <person name="Minakuchi Y."/>
            <person name="Abe K."/>
            <person name="Yokota A."/>
            <person name="Yabe S."/>
        </authorList>
    </citation>
    <scope>NUCLEOTIDE SEQUENCE [LARGE SCALE GENOMIC DNA]</scope>
    <source>
        <strain evidence="14">Uno3</strain>
    </source>
</reference>
<name>A0A402AA42_9CHLR</name>
<feature type="site" description="Important for beta-aspartyl-AMP intermediate formation" evidence="11">
    <location>
        <position position="374"/>
    </location>
</feature>
<dbReference type="SUPFAM" id="SSF56235">
    <property type="entry name" value="N-terminal nucleophile aminohydrolases (Ntn hydrolases)"/>
    <property type="match status" value="1"/>
</dbReference>
<dbReference type="PROSITE" id="PS51278">
    <property type="entry name" value="GATASE_TYPE_2"/>
    <property type="match status" value="1"/>
</dbReference>
<comment type="similarity">
    <text evidence="2">Belongs to the asparagine synthetase family.</text>
</comment>
<dbReference type="InterPro" id="IPR014729">
    <property type="entry name" value="Rossmann-like_a/b/a_fold"/>
</dbReference>
<proteinExistence type="inferred from homology"/>
<evidence type="ECO:0000256" key="7">
    <source>
        <dbReference type="ARBA" id="ARBA00022962"/>
    </source>
</evidence>
<organism evidence="13 14">
    <name type="scientific">Tengunoibacter tsumagoiensis</name>
    <dbReference type="NCBI Taxonomy" id="2014871"/>
    <lineage>
        <taxon>Bacteria</taxon>
        <taxon>Bacillati</taxon>
        <taxon>Chloroflexota</taxon>
        <taxon>Ktedonobacteria</taxon>
        <taxon>Ktedonobacterales</taxon>
        <taxon>Dictyobacteraceae</taxon>
        <taxon>Tengunoibacter</taxon>
    </lineage>
</organism>
<dbReference type="InterPro" id="IPR029055">
    <property type="entry name" value="Ntn_hydrolases_N"/>
</dbReference>
<dbReference type="Pfam" id="PF00733">
    <property type="entry name" value="Asn_synthase"/>
    <property type="match status" value="1"/>
</dbReference>
<dbReference type="Pfam" id="PF13537">
    <property type="entry name" value="GATase_7"/>
    <property type="match status" value="1"/>
</dbReference>
<evidence type="ECO:0000259" key="12">
    <source>
        <dbReference type="PROSITE" id="PS51278"/>
    </source>
</evidence>
<evidence type="ECO:0000256" key="11">
    <source>
        <dbReference type="PIRSR" id="PIRSR001589-3"/>
    </source>
</evidence>
<dbReference type="CDD" id="cd00712">
    <property type="entry name" value="AsnB"/>
    <property type="match status" value="1"/>
</dbReference>
<evidence type="ECO:0000256" key="2">
    <source>
        <dbReference type="ARBA" id="ARBA00005752"/>
    </source>
</evidence>
<comment type="caution">
    <text evidence="13">The sequence shown here is derived from an EMBL/GenBank/DDBJ whole genome shotgun (WGS) entry which is preliminary data.</text>
</comment>
<dbReference type="GO" id="GO:0006529">
    <property type="term" value="P:asparagine biosynthetic process"/>
    <property type="evidence" value="ECO:0007669"/>
    <property type="project" value="UniProtKB-KW"/>
</dbReference>
<dbReference type="InterPro" id="IPR051786">
    <property type="entry name" value="ASN_synthetase/amidase"/>
</dbReference>
<dbReference type="Gene3D" id="3.60.20.10">
    <property type="entry name" value="Glutamine Phosphoribosylpyrophosphate, subunit 1, domain 1"/>
    <property type="match status" value="1"/>
</dbReference>
<gene>
    <name evidence="13" type="primary">asnO</name>
    <name evidence="13" type="ORF">KTT_58270</name>
</gene>
<dbReference type="OrthoDB" id="9763290at2"/>
<evidence type="ECO:0000256" key="1">
    <source>
        <dbReference type="ARBA" id="ARBA00005187"/>
    </source>
</evidence>
<dbReference type="PANTHER" id="PTHR43284:SF1">
    <property type="entry name" value="ASPARAGINE SYNTHETASE"/>
    <property type="match status" value="1"/>
</dbReference>
<feature type="binding site" evidence="10">
    <location>
        <position position="289"/>
    </location>
    <ligand>
        <name>ATP</name>
        <dbReference type="ChEBI" id="CHEBI:30616"/>
    </ligand>
</feature>